<proteinExistence type="predicted"/>
<dbReference type="Gene3D" id="3.30.710.10">
    <property type="entry name" value="Potassium Channel Kv1.1, Chain A"/>
    <property type="match status" value="1"/>
</dbReference>
<dbReference type="EMBL" id="CACVKT020006772">
    <property type="protein sequence ID" value="CAC5403482.1"/>
    <property type="molecule type" value="Genomic_DNA"/>
</dbReference>
<evidence type="ECO:0008006" key="3">
    <source>
        <dbReference type="Google" id="ProtNLM"/>
    </source>
</evidence>
<gene>
    <name evidence="1" type="ORF">MCOR_37369</name>
</gene>
<dbReference type="AlphaFoldDB" id="A0A6J8D843"/>
<dbReference type="PANTHER" id="PTHR22744">
    <property type="entry name" value="HELIX LOOP HELIX PROTEIN 21-RELATED"/>
    <property type="match status" value="1"/>
</dbReference>
<dbReference type="Proteomes" id="UP000507470">
    <property type="component" value="Unassembled WGS sequence"/>
</dbReference>
<evidence type="ECO:0000313" key="2">
    <source>
        <dbReference type="Proteomes" id="UP000507470"/>
    </source>
</evidence>
<evidence type="ECO:0000313" key="1">
    <source>
        <dbReference type="EMBL" id="CAC5403482.1"/>
    </source>
</evidence>
<dbReference type="InterPro" id="IPR011333">
    <property type="entry name" value="SKP1/BTB/POZ_sf"/>
</dbReference>
<keyword evidence="2" id="KW-1185">Reference proteome</keyword>
<accession>A0A6J8D843</accession>
<name>A0A6J8D843_MYTCO</name>
<protein>
    <recommendedName>
        <fullName evidence="3">BTB domain-containing protein</fullName>
    </recommendedName>
</protein>
<dbReference type="PANTHER" id="PTHR22744:SF17">
    <property type="entry name" value="BTB DOMAIN-CONTAINING PROTEIN"/>
    <property type="match status" value="1"/>
</dbReference>
<sequence>MFTAESKEKSAERIPLPDKIYEDFVLFLRSFYPGEYLRLNDQLVKKIVPFAREYNIQSLLERIKEWLEVEARTRTDDERFVLMAFAMASEYGFSEMYKKLAGNLIDFDQQSVEWYNEYKQLKDKDKIFVLNLRCEKQKLRCDDLEYDNSQYKNALKKYRRLQDMSSNNHV</sequence>
<reference evidence="1 2" key="1">
    <citation type="submission" date="2020-06" db="EMBL/GenBank/DDBJ databases">
        <authorList>
            <person name="Li R."/>
            <person name="Bekaert M."/>
        </authorList>
    </citation>
    <scope>NUCLEOTIDE SEQUENCE [LARGE SCALE GENOMIC DNA]</scope>
    <source>
        <strain evidence="2">wild</strain>
    </source>
</reference>
<dbReference type="OrthoDB" id="437903at2759"/>
<organism evidence="1 2">
    <name type="scientific">Mytilus coruscus</name>
    <name type="common">Sea mussel</name>
    <dbReference type="NCBI Taxonomy" id="42192"/>
    <lineage>
        <taxon>Eukaryota</taxon>
        <taxon>Metazoa</taxon>
        <taxon>Spiralia</taxon>
        <taxon>Lophotrochozoa</taxon>
        <taxon>Mollusca</taxon>
        <taxon>Bivalvia</taxon>
        <taxon>Autobranchia</taxon>
        <taxon>Pteriomorphia</taxon>
        <taxon>Mytilida</taxon>
        <taxon>Mytiloidea</taxon>
        <taxon>Mytilidae</taxon>
        <taxon>Mytilinae</taxon>
        <taxon>Mytilus</taxon>
    </lineage>
</organism>